<dbReference type="InterPro" id="IPR012337">
    <property type="entry name" value="RNaseH-like_sf"/>
</dbReference>
<dbReference type="Proteomes" id="UP001419268">
    <property type="component" value="Unassembled WGS sequence"/>
</dbReference>
<comment type="caution">
    <text evidence="2">The sequence shown here is derived from an EMBL/GenBank/DDBJ whole genome shotgun (WGS) entry which is preliminary data.</text>
</comment>
<evidence type="ECO:0000313" key="3">
    <source>
        <dbReference type="Proteomes" id="UP001419268"/>
    </source>
</evidence>
<reference evidence="2 3" key="1">
    <citation type="submission" date="2024-01" db="EMBL/GenBank/DDBJ databases">
        <title>Genome assemblies of Stephania.</title>
        <authorList>
            <person name="Yang L."/>
        </authorList>
    </citation>
    <scope>NUCLEOTIDE SEQUENCE [LARGE SCALE GENOMIC DNA]</scope>
    <source>
        <strain evidence="2">JXDWG</strain>
        <tissue evidence="2">Leaf</tissue>
    </source>
</reference>
<dbReference type="AlphaFoldDB" id="A0AAP0PXG8"/>
<accession>A0AAP0PXG8</accession>
<proteinExistence type="predicted"/>
<name>A0AAP0PXG8_9MAGN</name>
<dbReference type="PANTHER" id="PTHR32166">
    <property type="entry name" value="OSJNBA0013A04.12 PROTEIN"/>
    <property type="match status" value="1"/>
</dbReference>
<keyword evidence="3" id="KW-1185">Reference proteome</keyword>
<organism evidence="2 3">
    <name type="scientific">Stephania cephalantha</name>
    <dbReference type="NCBI Taxonomy" id="152367"/>
    <lineage>
        <taxon>Eukaryota</taxon>
        <taxon>Viridiplantae</taxon>
        <taxon>Streptophyta</taxon>
        <taxon>Embryophyta</taxon>
        <taxon>Tracheophyta</taxon>
        <taxon>Spermatophyta</taxon>
        <taxon>Magnoliopsida</taxon>
        <taxon>Ranunculales</taxon>
        <taxon>Menispermaceae</taxon>
        <taxon>Menispermoideae</taxon>
        <taxon>Cissampelideae</taxon>
        <taxon>Stephania</taxon>
    </lineage>
</organism>
<dbReference type="GO" id="GO:0046983">
    <property type="term" value="F:protein dimerization activity"/>
    <property type="evidence" value="ECO:0007669"/>
    <property type="project" value="InterPro"/>
</dbReference>
<gene>
    <name evidence="2" type="ORF">Scep_005419</name>
</gene>
<feature type="domain" description="HAT C-terminal dimerisation" evidence="1">
    <location>
        <begin position="8"/>
        <end position="74"/>
    </location>
</feature>
<evidence type="ECO:0000259" key="1">
    <source>
        <dbReference type="Pfam" id="PF05699"/>
    </source>
</evidence>
<dbReference type="EMBL" id="JBBNAG010000002">
    <property type="protein sequence ID" value="KAK9158845.1"/>
    <property type="molecule type" value="Genomic_DNA"/>
</dbReference>
<evidence type="ECO:0000313" key="2">
    <source>
        <dbReference type="EMBL" id="KAK9158845.1"/>
    </source>
</evidence>
<dbReference type="InterPro" id="IPR008906">
    <property type="entry name" value="HATC_C_dom"/>
</dbReference>
<dbReference type="PANTHER" id="PTHR32166:SF88">
    <property type="entry name" value="HAT TRANSPOSON SUPERFAMILY"/>
    <property type="match status" value="1"/>
</dbReference>
<sequence length="167" mass="19041">MAIRTRHTLLPTEWWSTYGGGCPSLARLAIHILSQTCSAIVGKRGAIPFEQVHKTRNSLERQRLSDLVFVQYNLRLQQIQFGKNREPGPADPISSENIDLSNDWVTEKREFLGDGDSDWMVLDQPLINSMLTDPNDEFDDLISAGFEYQERENGVKDFEVDGMTPRQ</sequence>
<dbReference type="Pfam" id="PF05699">
    <property type="entry name" value="Dimer_Tnp_hAT"/>
    <property type="match status" value="1"/>
</dbReference>
<protein>
    <recommendedName>
        <fullName evidence="1">HAT C-terminal dimerisation domain-containing protein</fullName>
    </recommendedName>
</protein>
<dbReference type="SUPFAM" id="SSF53098">
    <property type="entry name" value="Ribonuclease H-like"/>
    <property type="match status" value="1"/>
</dbReference>